<evidence type="ECO:0000313" key="3">
    <source>
        <dbReference type="Proteomes" id="UP001225605"/>
    </source>
</evidence>
<dbReference type="EMBL" id="NSDM01000013">
    <property type="protein sequence ID" value="MDQ2587774.1"/>
    <property type="molecule type" value="Genomic_DNA"/>
</dbReference>
<protein>
    <recommendedName>
        <fullName evidence="1">Enoyl reductase (ER) domain-containing protein</fullName>
    </recommendedName>
</protein>
<sequence length="223" mass="22924">MLWCPDLAGWGRAGLVGGVEVVEVAGRRELVVGGVAHPLPVDLDDVAALVLARYGVTAWHLLRTCAHLSRGESVVVHDAAGPVGALVVQLAVGFGAGRVIATAPTRARRRLAVRLGADAAVDPSAPDVRERLLAGGPVDVVVGGTVEDALAVLAPFGRLVGHGEPFAVDPVRLGSRAVAGFRLDDCLARPGMVAAALSELIGLTSAGRLRPRAGEQGTTRDDR</sequence>
<dbReference type="InterPro" id="IPR036291">
    <property type="entry name" value="NAD(P)-bd_dom_sf"/>
</dbReference>
<dbReference type="PANTHER" id="PTHR43677:SF4">
    <property type="entry name" value="QUINONE OXIDOREDUCTASE-LIKE PROTEIN 2"/>
    <property type="match status" value="1"/>
</dbReference>
<dbReference type="Gene3D" id="3.90.180.10">
    <property type="entry name" value="Medium-chain alcohol dehydrogenases, catalytic domain"/>
    <property type="match status" value="1"/>
</dbReference>
<name>A0ABU0X999_9PSEU</name>
<accession>A0ABU0X999</accession>
<proteinExistence type="predicted"/>
<keyword evidence="3" id="KW-1185">Reference proteome</keyword>
<dbReference type="SUPFAM" id="SSF51735">
    <property type="entry name" value="NAD(P)-binding Rossmann-fold domains"/>
    <property type="match status" value="1"/>
</dbReference>
<feature type="domain" description="Enoyl reductase (ER)" evidence="1">
    <location>
        <begin position="14"/>
        <end position="222"/>
    </location>
</feature>
<comment type="caution">
    <text evidence="2">The sequence shown here is derived from an EMBL/GenBank/DDBJ whole genome shotgun (WGS) entry which is preliminary data.</text>
</comment>
<dbReference type="Proteomes" id="UP001225605">
    <property type="component" value="Unassembled WGS sequence"/>
</dbReference>
<gene>
    <name evidence="2" type="ORF">CKY47_28055</name>
</gene>
<dbReference type="SMART" id="SM00829">
    <property type="entry name" value="PKS_ER"/>
    <property type="match status" value="1"/>
</dbReference>
<reference evidence="2 3" key="1">
    <citation type="submission" date="2017-06" db="EMBL/GenBank/DDBJ databases">
        <title>Cultured bacterium strain Saccharothrix yanglingensis Hhs.015.</title>
        <authorList>
            <person name="Xia Y."/>
        </authorList>
    </citation>
    <scope>NUCLEOTIDE SEQUENCE [LARGE SCALE GENOMIC DNA]</scope>
    <source>
        <strain evidence="2 3">Hhs.015</strain>
    </source>
</reference>
<dbReference type="InterPro" id="IPR013149">
    <property type="entry name" value="ADH-like_C"/>
</dbReference>
<evidence type="ECO:0000259" key="1">
    <source>
        <dbReference type="SMART" id="SM00829"/>
    </source>
</evidence>
<dbReference type="Gene3D" id="3.40.50.720">
    <property type="entry name" value="NAD(P)-binding Rossmann-like Domain"/>
    <property type="match status" value="1"/>
</dbReference>
<dbReference type="InterPro" id="IPR020843">
    <property type="entry name" value="ER"/>
</dbReference>
<dbReference type="PANTHER" id="PTHR43677">
    <property type="entry name" value="SHORT-CHAIN DEHYDROGENASE/REDUCTASE"/>
    <property type="match status" value="1"/>
</dbReference>
<dbReference type="Pfam" id="PF00107">
    <property type="entry name" value="ADH_zinc_N"/>
    <property type="match status" value="1"/>
</dbReference>
<dbReference type="InterPro" id="IPR051397">
    <property type="entry name" value="Zn-ADH-like_protein"/>
</dbReference>
<evidence type="ECO:0000313" key="2">
    <source>
        <dbReference type="EMBL" id="MDQ2587774.1"/>
    </source>
</evidence>
<organism evidence="2 3">
    <name type="scientific">Saccharothrix yanglingensis</name>
    <dbReference type="NCBI Taxonomy" id="659496"/>
    <lineage>
        <taxon>Bacteria</taxon>
        <taxon>Bacillati</taxon>
        <taxon>Actinomycetota</taxon>
        <taxon>Actinomycetes</taxon>
        <taxon>Pseudonocardiales</taxon>
        <taxon>Pseudonocardiaceae</taxon>
        <taxon>Saccharothrix</taxon>
    </lineage>
</organism>